<dbReference type="GO" id="GO:0016747">
    <property type="term" value="F:acyltransferase activity, transferring groups other than amino-acyl groups"/>
    <property type="evidence" value="ECO:0007669"/>
    <property type="project" value="InterPro"/>
</dbReference>
<dbReference type="PANTHER" id="PTHR43792">
    <property type="entry name" value="GNAT FAMILY, PUTATIVE (AFU_ORTHOLOGUE AFUA_3G00765)-RELATED-RELATED"/>
    <property type="match status" value="1"/>
</dbReference>
<accession>A0A9Q8VDS5</accession>
<dbReference type="AlphaFoldDB" id="A0A9Q8VDS5"/>
<dbReference type="Gene3D" id="3.40.630.30">
    <property type="match status" value="1"/>
</dbReference>
<name>A0A9Q8VDS5_9HYPO</name>
<dbReference type="InterPro" id="IPR051531">
    <property type="entry name" value="N-acetyltransferase"/>
</dbReference>
<reference evidence="2" key="1">
    <citation type="submission" date="2021-11" db="EMBL/GenBank/DDBJ databases">
        <title>Purpureocillium_takamizusanense_genome.</title>
        <authorList>
            <person name="Nguyen N.-H."/>
        </authorList>
    </citation>
    <scope>NUCLEOTIDE SEQUENCE</scope>
    <source>
        <strain evidence="2">PT3</strain>
    </source>
</reference>
<organism evidence="2 3">
    <name type="scientific">Purpureocillium takamizusanense</name>
    <dbReference type="NCBI Taxonomy" id="2060973"/>
    <lineage>
        <taxon>Eukaryota</taxon>
        <taxon>Fungi</taxon>
        <taxon>Dikarya</taxon>
        <taxon>Ascomycota</taxon>
        <taxon>Pezizomycotina</taxon>
        <taxon>Sordariomycetes</taxon>
        <taxon>Hypocreomycetidae</taxon>
        <taxon>Hypocreales</taxon>
        <taxon>Ophiocordycipitaceae</taxon>
        <taxon>Purpureocillium</taxon>
    </lineage>
</organism>
<evidence type="ECO:0000259" key="1">
    <source>
        <dbReference type="PROSITE" id="PS51186"/>
    </source>
</evidence>
<dbReference type="PROSITE" id="PS51186">
    <property type="entry name" value="GNAT"/>
    <property type="match status" value="1"/>
</dbReference>
<keyword evidence="3" id="KW-1185">Reference proteome</keyword>
<dbReference type="PANTHER" id="PTHR43792:SF13">
    <property type="entry name" value="ACETYLTRANSFERASE"/>
    <property type="match status" value="1"/>
</dbReference>
<feature type="domain" description="N-acetyltransferase" evidence="1">
    <location>
        <begin position="112"/>
        <end position="248"/>
    </location>
</feature>
<dbReference type="RefSeq" id="XP_047845444.1">
    <property type="nucleotide sequence ID" value="XM_047989443.1"/>
</dbReference>
<evidence type="ECO:0000313" key="3">
    <source>
        <dbReference type="Proteomes" id="UP000829364"/>
    </source>
</evidence>
<dbReference type="KEGG" id="ptkz:JDV02_007901"/>
<dbReference type="Pfam" id="PF13302">
    <property type="entry name" value="Acetyltransf_3"/>
    <property type="match status" value="1"/>
</dbReference>
<dbReference type="GeneID" id="72069849"/>
<dbReference type="InterPro" id="IPR000182">
    <property type="entry name" value="GNAT_dom"/>
</dbReference>
<dbReference type="InterPro" id="IPR016181">
    <property type="entry name" value="Acyl_CoA_acyltransferase"/>
</dbReference>
<dbReference type="EMBL" id="CP086360">
    <property type="protein sequence ID" value="UNI21963.1"/>
    <property type="molecule type" value="Genomic_DNA"/>
</dbReference>
<proteinExistence type="predicted"/>
<dbReference type="Proteomes" id="UP000829364">
    <property type="component" value="Chromosome 7"/>
</dbReference>
<gene>
    <name evidence="2" type="ORF">JDV02_007901</name>
</gene>
<evidence type="ECO:0000313" key="2">
    <source>
        <dbReference type="EMBL" id="UNI21963.1"/>
    </source>
</evidence>
<sequence>MSISTPYHPFALVADGLVFLPTPSAVHVRPYRDLFRKLHAEAAFCHVAFGQAFQPICWTDDEVHEFLLKRDAALRWGVRGMGDFALGVLPKGDEAQSGFDPARSGHLKDSKIDICVVEGEQFESLSQLFDRIQWAGYTCVRDATTTSAADLYSNGALGSNGEALPDWQEMIELRYGLDSAFRGRGIATRAAEVVMAWAVEEHGARRFIADTQKVNSRSKEVLSRLGFQVSNTDYFQDDDVVEWSRTVK</sequence>
<dbReference type="OrthoDB" id="630895at2759"/>
<protein>
    <recommendedName>
        <fullName evidence="1">N-acetyltransferase domain-containing protein</fullName>
    </recommendedName>
</protein>
<dbReference type="SUPFAM" id="SSF55729">
    <property type="entry name" value="Acyl-CoA N-acyltransferases (Nat)"/>
    <property type="match status" value="1"/>
</dbReference>